<dbReference type="InterPro" id="IPR004550">
    <property type="entry name" value="AsnASE_II"/>
</dbReference>
<dbReference type="SFLD" id="SFLDS00057">
    <property type="entry name" value="Glutaminase/Asparaginase"/>
    <property type="match status" value="1"/>
</dbReference>
<accession>A0A8J3LQQ9</accession>
<dbReference type="SUPFAM" id="SSF53774">
    <property type="entry name" value="Glutaminase/Asparaginase"/>
    <property type="match status" value="1"/>
</dbReference>
<dbReference type="GO" id="GO:0004067">
    <property type="term" value="F:asparaginase activity"/>
    <property type="evidence" value="ECO:0007669"/>
    <property type="project" value="UniProtKB-UniRule"/>
</dbReference>
<dbReference type="InterPro" id="IPR037152">
    <property type="entry name" value="L-asparaginase_N_sf"/>
</dbReference>
<feature type="domain" description="L-asparaginase N-terminal" evidence="4">
    <location>
        <begin position="5"/>
        <end position="187"/>
    </location>
</feature>
<gene>
    <name evidence="6" type="primary">ansA</name>
    <name evidence="6" type="ORF">Pka01_06400</name>
</gene>
<evidence type="ECO:0000313" key="7">
    <source>
        <dbReference type="Proteomes" id="UP000630097"/>
    </source>
</evidence>
<dbReference type="GO" id="GO:0006528">
    <property type="term" value="P:asparagine metabolic process"/>
    <property type="evidence" value="ECO:0007669"/>
    <property type="project" value="InterPro"/>
</dbReference>
<evidence type="ECO:0000256" key="2">
    <source>
        <dbReference type="ARBA" id="ARBA00022801"/>
    </source>
</evidence>
<dbReference type="Gene3D" id="3.40.50.40">
    <property type="match status" value="1"/>
</dbReference>
<dbReference type="Gene3D" id="3.40.50.1170">
    <property type="entry name" value="L-asparaginase, N-terminal domain"/>
    <property type="match status" value="1"/>
</dbReference>
<comment type="similarity">
    <text evidence="1">Belongs to the asparaginase 1 family.</text>
</comment>
<dbReference type="SMART" id="SM00870">
    <property type="entry name" value="Asparaginase"/>
    <property type="match status" value="1"/>
</dbReference>
<dbReference type="PRINTS" id="PR00139">
    <property type="entry name" value="ASNGLNASE"/>
</dbReference>
<name>A0A8J3LQQ9_9ACTN</name>
<evidence type="ECO:0000313" key="6">
    <source>
        <dbReference type="EMBL" id="GIG77513.1"/>
    </source>
</evidence>
<reference evidence="6 7" key="1">
    <citation type="submission" date="2021-01" db="EMBL/GenBank/DDBJ databases">
        <title>Whole genome shotgun sequence of Planotetraspora kaengkrachanensis NBRC 104272.</title>
        <authorList>
            <person name="Komaki H."/>
            <person name="Tamura T."/>
        </authorList>
    </citation>
    <scope>NUCLEOTIDE SEQUENCE [LARGE SCALE GENOMIC DNA]</scope>
    <source>
        <strain evidence="6 7">NBRC 104272</strain>
    </source>
</reference>
<dbReference type="PIRSF" id="PIRSF001220">
    <property type="entry name" value="L-ASNase_gatD"/>
    <property type="match status" value="1"/>
</dbReference>
<sequence>MSTQITVFSLGGTIAMTPGAEGGGVVPTLSGGQLLATVPGLAELDLEIEVRDFRQVPGASLSFDDIRALAAVIHDSDADGVVVTQGTDTIEETAYLLDLLHTGRAPVVVTGAMRNAALAGPDGPANVLAAIQVAADPAARDLGCLVVFADEIHAASRVRKTHSTSVSTFASPNGGVVGHVVEGRPRFLTGSRERVTMRLPAQARFARVALVTAAFGDDGENLRPLANGCDGLVVAAMGVGHVPAAYVDALTFLAERMPVVLTSRTGAGSVLTHTYGYAGSESDLLNRGLISAGFLHPYKARILLTALLTAGASRGEVEETFTRSGAAHA</sequence>
<feature type="active site" description="O-isoaspartyl threonine intermediate" evidence="3">
    <location>
        <position position="13"/>
    </location>
</feature>
<proteinExistence type="inferred from homology"/>
<dbReference type="InterPro" id="IPR027473">
    <property type="entry name" value="L-asparaginase_C"/>
</dbReference>
<keyword evidence="7" id="KW-1185">Reference proteome</keyword>
<dbReference type="Proteomes" id="UP000630097">
    <property type="component" value="Unassembled WGS sequence"/>
</dbReference>
<keyword evidence="2" id="KW-0378">Hydrolase</keyword>
<dbReference type="PIRSF" id="PIRSF500176">
    <property type="entry name" value="L_ASNase"/>
    <property type="match status" value="1"/>
</dbReference>
<dbReference type="RefSeq" id="WP_239114697.1">
    <property type="nucleotide sequence ID" value="NZ_BAABHH010000002.1"/>
</dbReference>
<organism evidence="6 7">
    <name type="scientific">Planotetraspora kaengkrachanensis</name>
    <dbReference type="NCBI Taxonomy" id="575193"/>
    <lineage>
        <taxon>Bacteria</taxon>
        <taxon>Bacillati</taxon>
        <taxon>Actinomycetota</taxon>
        <taxon>Actinomycetes</taxon>
        <taxon>Streptosporangiales</taxon>
        <taxon>Streptosporangiaceae</taxon>
        <taxon>Planotetraspora</taxon>
    </lineage>
</organism>
<dbReference type="PROSITE" id="PS51732">
    <property type="entry name" value="ASN_GLN_ASE_3"/>
    <property type="match status" value="1"/>
</dbReference>
<dbReference type="InterPro" id="IPR036152">
    <property type="entry name" value="Asp/glu_Ase-like_sf"/>
</dbReference>
<dbReference type="PANTHER" id="PTHR11707:SF28">
    <property type="entry name" value="60 KDA LYSOPHOSPHOLIPASE"/>
    <property type="match status" value="1"/>
</dbReference>
<comment type="caution">
    <text evidence="6">The sequence shown here is derived from an EMBL/GenBank/DDBJ whole genome shotgun (WGS) entry which is preliminary data.</text>
</comment>
<dbReference type="PANTHER" id="PTHR11707">
    <property type="entry name" value="L-ASPARAGINASE"/>
    <property type="match status" value="1"/>
</dbReference>
<evidence type="ECO:0000256" key="3">
    <source>
        <dbReference type="PIRSR" id="PIRSR001220-1"/>
    </source>
</evidence>
<dbReference type="EMBL" id="BONV01000002">
    <property type="protein sequence ID" value="GIG77513.1"/>
    <property type="molecule type" value="Genomic_DNA"/>
</dbReference>
<dbReference type="Pfam" id="PF00710">
    <property type="entry name" value="Asparaginase"/>
    <property type="match status" value="1"/>
</dbReference>
<dbReference type="CDD" id="cd08964">
    <property type="entry name" value="L-asparaginase_II"/>
    <property type="match status" value="1"/>
</dbReference>
<dbReference type="InterPro" id="IPR040919">
    <property type="entry name" value="Asparaginase_C"/>
</dbReference>
<dbReference type="InterPro" id="IPR006034">
    <property type="entry name" value="Asparaginase/glutaminase-like"/>
</dbReference>
<evidence type="ECO:0000256" key="1">
    <source>
        <dbReference type="ARBA" id="ARBA00010518"/>
    </source>
</evidence>
<dbReference type="Pfam" id="PF17763">
    <property type="entry name" value="Asparaginase_C"/>
    <property type="match status" value="1"/>
</dbReference>
<feature type="domain" description="Asparaginase/glutaminase C-terminal" evidence="5">
    <location>
        <begin position="207"/>
        <end position="321"/>
    </location>
</feature>
<evidence type="ECO:0000259" key="5">
    <source>
        <dbReference type="Pfam" id="PF17763"/>
    </source>
</evidence>
<dbReference type="AlphaFoldDB" id="A0A8J3LQQ9"/>
<protein>
    <submittedName>
        <fullName evidence="6">L-asparaginase</fullName>
    </submittedName>
</protein>
<evidence type="ECO:0000259" key="4">
    <source>
        <dbReference type="Pfam" id="PF00710"/>
    </source>
</evidence>
<dbReference type="InterPro" id="IPR027474">
    <property type="entry name" value="L-asparaginase_N"/>
</dbReference>